<protein>
    <recommendedName>
        <fullName evidence="2">Histidine kinase/HSP90-like ATPase domain-containing protein</fullName>
    </recommendedName>
</protein>
<sequence length="200" mass="21861">MRPPPYGPANPFGVRVERLDDSTRRTGLPGKGRGDVHMLVRLLRPGTVSRRARAVVREVLQAEGISGDGIADAETVVAELAANCERHARPPYEIRVFSLFGIPTWCELVDCSPDLGWIPAVLDLPRAHPPLDLFAENGRGLTLVRELSLGHCRAYPTTTFTTDAPAKAVAFALPTRSGARMTCPPLLRLGRRSARLRLEP</sequence>
<gene>
    <name evidence="3" type="ORF">GCM10017600_34030</name>
</gene>
<dbReference type="Gene3D" id="3.30.565.10">
    <property type="entry name" value="Histidine kinase-like ATPase, C-terminal domain"/>
    <property type="match status" value="1"/>
</dbReference>
<evidence type="ECO:0000313" key="3">
    <source>
        <dbReference type="EMBL" id="GLK09997.1"/>
    </source>
</evidence>
<dbReference type="EMBL" id="BSEV01000006">
    <property type="protein sequence ID" value="GLK09997.1"/>
    <property type="molecule type" value="Genomic_DNA"/>
</dbReference>
<dbReference type="Pfam" id="PF13581">
    <property type="entry name" value="HATPase_c_2"/>
    <property type="match status" value="1"/>
</dbReference>
<keyword evidence="4" id="KW-1185">Reference proteome</keyword>
<dbReference type="InterPro" id="IPR036890">
    <property type="entry name" value="HATPase_C_sf"/>
</dbReference>
<organism evidence="3 4">
    <name type="scientific">Streptosporangium carneum</name>
    <dbReference type="NCBI Taxonomy" id="47481"/>
    <lineage>
        <taxon>Bacteria</taxon>
        <taxon>Bacillati</taxon>
        <taxon>Actinomycetota</taxon>
        <taxon>Actinomycetes</taxon>
        <taxon>Streptosporangiales</taxon>
        <taxon>Streptosporangiaceae</taxon>
        <taxon>Streptosporangium</taxon>
    </lineage>
</organism>
<dbReference type="InterPro" id="IPR003594">
    <property type="entry name" value="HATPase_dom"/>
</dbReference>
<name>A0A9W6I1K1_9ACTN</name>
<evidence type="ECO:0000259" key="2">
    <source>
        <dbReference type="Pfam" id="PF13581"/>
    </source>
</evidence>
<dbReference type="Proteomes" id="UP001143474">
    <property type="component" value="Unassembled WGS sequence"/>
</dbReference>
<comment type="caution">
    <text evidence="3">The sequence shown here is derived from an EMBL/GenBank/DDBJ whole genome shotgun (WGS) entry which is preliminary data.</text>
</comment>
<reference evidence="3" key="2">
    <citation type="submission" date="2023-01" db="EMBL/GenBank/DDBJ databases">
        <authorList>
            <person name="Sun Q."/>
            <person name="Evtushenko L."/>
        </authorList>
    </citation>
    <scope>NUCLEOTIDE SEQUENCE</scope>
    <source>
        <strain evidence="3">VKM Ac-2007</strain>
    </source>
</reference>
<feature type="domain" description="Histidine kinase/HSP90-like ATPase" evidence="2">
    <location>
        <begin position="50"/>
        <end position="148"/>
    </location>
</feature>
<reference evidence="3" key="1">
    <citation type="journal article" date="2014" name="Int. J. Syst. Evol. Microbiol.">
        <title>Complete genome sequence of Corynebacterium casei LMG S-19264T (=DSM 44701T), isolated from a smear-ripened cheese.</title>
        <authorList>
            <consortium name="US DOE Joint Genome Institute (JGI-PGF)"/>
            <person name="Walter F."/>
            <person name="Albersmeier A."/>
            <person name="Kalinowski J."/>
            <person name="Ruckert C."/>
        </authorList>
    </citation>
    <scope>NUCLEOTIDE SEQUENCE</scope>
    <source>
        <strain evidence="3">VKM Ac-2007</strain>
    </source>
</reference>
<evidence type="ECO:0000256" key="1">
    <source>
        <dbReference type="SAM" id="MobiDB-lite"/>
    </source>
</evidence>
<feature type="region of interest" description="Disordered" evidence="1">
    <location>
        <begin position="1"/>
        <end position="32"/>
    </location>
</feature>
<proteinExistence type="predicted"/>
<evidence type="ECO:0000313" key="4">
    <source>
        <dbReference type="Proteomes" id="UP001143474"/>
    </source>
</evidence>
<feature type="compositionally biased region" description="Basic and acidic residues" evidence="1">
    <location>
        <begin position="15"/>
        <end position="24"/>
    </location>
</feature>
<dbReference type="AlphaFoldDB" id="A0A9W6I1K1"/>
<dbReference type="RefSeq" id="WP_271218432.1">
    <property type="nucleotide sequence ID" value="NZ_BAAAVD010000028.1"/>
</dbReference>
<accession>A0A9W6I1K1</accession>